<dbReference type="Proteomes" id="UP001233999">
    <property type="component" value="Unassembled WGS sequence"/>
</dbReference>
<comment type="caution">
    <text evidence="1">The sequence shown here is derived from an EMBL/GenBank/DDBJ whole genome shotgun (WGS) entry which is preliminary data.</text>
</comment>
<dbReference type="InterPro" id="IPR016024">
    <property type="entry name" value="ARM-type_fold"/>
</dbReference>
<organism evidence="1 2">
    <name type="scientific">Diploptera punctata</name>
    <name type="common">Pacific beetle cockroach</name>
    <dbReference type="NCBI Taxonomy" id="6984"/>
    <lineage>
        <taxon>Eukaryota</taxon>
        <taxon>Metazoa</taxon>
        <taxon>Ecdysozoa</taxon>
        <taxon>Arthropoda</taxon>
        <taxon>Hexapoda</taxon>
        <taxon>Insecta</taxon>
        <taxon>Pterygota</taxon>
        <taxon>Neoptera</taxon>
        <taxon>Polyneoptera</taxon>
        <taxon>Dictyoptera</taxon>
        <taxon>Blattodea</taxon>
        <taxon>Blaberoidea</taxon>
        <taxon>Blaberidae</taxon>
        <taxon>Diplopterinae</taxon>
        <taxon>Diploptera</taxon>
    </lineage>
</organism>
<dbReference type="SUPFAM" id="SSF48371">
    <property type="entry name" value="ARM repeat"/>
    <property type="match status" value="1"/>
</dbReference>
<reference evidence="1" key="2">
    <citation type="submission" date="2023-05" db="EMBL/GenBank/DDBJ databases">
        <authorList>
            <person name="Fouks B."/>
        </authorList>
    </citation>
    <scope>NUCLEOTIDE SEQUENCE</scope>
    <source>
        <strain evidence="1">Stay&amp;Tobe</strain>
        <tissue evidence="1">Testes</tissue>
    </source>
</reference>
<proteinExistence type="predicted"/>
<dbReference type="Gene3D" id="1.25.10.10">
    <property type="entry name" value="Leucine-rich Repeat Variant"/>
    <property type="match status" value="1"/>
</dbReference>
<dbReference type="GO" id="GO:0005783">
    <property type="term" value="C:endoplasmic reticulum"/>
    <property type="evidence" value="ECO:0007669"/>
    <property type="project" value="TreeGrafter"/>
</dbReference>
<accession>A0AAD7ZAM0</accession>
<dbReference type="GO" id="GO:0000774">
    <property type="term" value="F:adenyl-nucleotide exchange factor activity"/>
    <property type="evidence" value="ECO:0007669"/>
    <property type="project" value="TreeGrafter"/>
</dbReference>
<protein>
    <recommendedName>
        <fullName evidence="3">Hsp70-binding protein 1</fullName>
    </recommendedName>
</protein>
<dbReference type="EMBL" id="JASPKZ010009372">
    <property type="protein sequence ID" value="KAJ9577159.1"/>
    <property type="molecule type" value="Genomic_DNA"/>
</dbReference>
<dbReference type="PANTHER" id="PTHR19316:SF18">
    <property type="entry name" value="HSP70-BINDING PROTEIN 1"/>
    <property type="match status" value="1"/>
</dbReference>
<gene>
    <name evidence="1" type="ORF">L9F63_006281</name>
</gene>
<dbReference type="AlphaFoldDB" id="A0AAD7ZAM0"/>
<dbReference type="PANTHER" id="PTHR19316">
    <property type="entry name" value="PROTEIN FOLDING REGULATOR"/>
    <property type="match status" value="1"/>
</dbReference>
<name>A0AAD7ZAM0_DIPPU</name>
<keyword evidence="2" id="KW-1185">Reference proteome</keyword>
<evidence type="ECO:0000313" key="2">
    <source>
        <dbReference type="Proteomes" id="UP001233999"/>
    </source>
</evidence>
<evidence type="ECO:0000313" key="1">
    <source>
        <dbReference type="EMBL" id="KAJ9577159.1"/>
    </source>
</evidence>
<evidence type="ECO:0008006" key="3">
    <source>
        <dbReference type="Google" id="ProtNLM"/>
    </source>
</evidence>
<dbReference type="InterPro" id="IPR011989">
    <property type="entry name" value="ARM-like"/>
</dbReference>
<reference evidence="1" key="1">
    <citation type="journal article" date="2023" name="IScience">
        <title>Live-bearing cockroach genome reveals convergent evolutionary mechanisms linked to viviparity in insects and beyond.</title>
        <authorList>
            <person name="Fouks B."/>
            <person name="Harrison M.C."/>
            <person name="Mikhailova A.A."/>
            <person name="Marchal E."/>
            <person name="English S."/>
            <person name="Carruthers M."/>
            <person name="Jennings E.C."/>
            <person name="Chiamaka E.L."/>
            <person name="Frigard R.A."/>
            <person name="Pippel M."/>
            <person name="Attardo G.M."/>
            <person name="Benoit J.B."/>
            <person name="Bornberg-Bauer E."/>
            <person name="Tobe S.S."/>
        </authorList>
    </citation>
    <scope>NUCLEOTIDE SEQUENCE</scope>
    <source>
        <strain evidence="1">Stay&amp;Tobe</strain>
    </source>
</reference>
<sequence>MQQTKNIPFIPGPMDEERRRFLENTMTSLTMDVITLLMDAIDVLKNAGTLELEDDPIACEEAFEQIAFYVDNIDTANDFHKIGGFCIFRPCLNSCHSCLRWRAADILAELTQNNPYCQDRVLEADLLPDLLSLVDTDPNDNVRVKSLYALSCLIRENDNSLNEFGHKDGYSVLLRAMQSQVEKLQIKSAFLLTFICNHKECIKDELYKMGYVEQLIGLVSEGQPPGLEHLLSALLALVTNHPPSVEVCRQPQLQLRAVLRNLLRQNEGQDDRQEENEYTSMLMRLIFSGESDERDRTVCIPTQ</sequence>
<dbReference type="InterPro" id="IPR050693">
    <property type="entry name" value="Hsp70_NEF-Inhibitors"/>
</dbReference>